<feature type="transmembrane region" description="Helical" evidence="5">
    <location>
        <begin position="101"/>
        <end position="121"/>
    </location>
</feature>
<feature type="domain" description="TMEM205-like" evidence="6">
    <location>
        <begin position="25"/>
        <end position="131"/>
    </location>
</feature>
<dbReference type="EMBL" id="KZ293416">
    <property type="protein sequence ID" value="PBK77125.1"/>
    <property type="molecule type" value="Genomic_DNA"/>
</dbReference>
<name>A0A2H3C229_9AGAR</name>
<keyword evidence="3 5" id="KW-1133">Transmembrane helix</keyword>
<feature type="transmembrane region" description="Helical" evidence="5">
    <location>
        <begin position="61"/>
        <end position="81"/>
    </location>
</feature>
<dbReference type="PANTHER" id="PTHR23241">
    <property type="entry name" value="LATE EMBRYOGENESIS ABUNDANT PLANTS LEA-RELATED"/>
    <property type="match status" value="1"/>
</dbReference>
<accession>A0A2H3C229</accession>
<dbReference type="Proteomes" id="UP000218334">
    <property type="component" value="Unassembled WGS sequence"/>
</dbReference>
<feature type="transmembrane region" description="Helical" evidence="5">
    <location>
        <begin position="158"/>
        <end position="183"/>
    </location>
</feature>
<organism evidence="7 8">
    <name type="scientific">Armillaria solidipes</name>
    <dbReference type="NCBI Taxonomy" id="1076256"/>
    <lineage>
        <taxon>Eukaryota</taxon>
        <taxon>Fungi</taxon>
        <taxon>Dikarya</taxon>
        <taxon>Basidiomycota</taxon>
        <taxon>Agaricomycotina</taxon>
        <taxon>Agaricomycetes</taxon>
        <taxon>Agaricomycetidae</taxon>
        <taxon>Agaricales</taxon>
        <taxon>Marasmiineae</taxon>
        <taxon>Physalacriaceae</taxon>
        <taxon>Armillaria</taxon>
    </lineage>
</organism>
<evidence type="ECO:0000259" key="6">
    <source>
        <dbReference type="Pfam" id="PF13664"/>
    </source>
</evidence>
<evidence type="ECO:0000256" key="1">
    <source>
        <dbReference type="ARBA" id="ARBA00004370"/>
    </source>
</evidence>
<dbReference type="Pfam" id="PF13664">
    <property type="entry name" value="DUF4149"/>
    <property type="match status" value="1"/>
</dbReference>
<gene>
    <name evidence="7" type="ORF">ARMSODRAFT_261991</name>
</gene>
<reference evidence="8" key="1">
    <citation type="journal article" date="2017" name="Nat. Ecol. Evol.">
        <title>Genome expansion and lineage-specific genetic innovations in the forest pathogenic fungi Armillaria.</title>
        <authorList>
            <person name="Sipos G."/>
            <person name="Prasanna A.N."/>
            <person name="Walter M.C."/>
            <person name="O'Connor E."/>
            <person name="Balint B."/>
            <person name="Krizsan K."/>
            <person name="Kiss B."/>
            <person name="Hess J."/>
            <person name="Varga T."/>
            <person name="Slot J."/>
            <person name="Riley R."/>
            <person name="Boka B."/>
            <person name="Rigling D."/>
            <person name="Barry K."/>
            <person name="Lee J."/>
            <person name="Mihaltcheva S."/>
            <person name="LaButti K."/>
            <person name="Lipzen A."/>
            <person name="Waldron R."/>
            <person name="Moloney N.M."/>
            <person name="Sperisen C."/>
            <person name="Kredics L."/>
            <person name="Vagvoelgyi C."/>
            <person name="Patrignani A."/>
            <person name="Fitzpatrick D."/>
            <person name="Nagy I."/>
            <person name="Doyle S."/>
            <person name="Anderson J.B."/>
            <person name="Grigoriev I.V."/>
            <person name="Gueldener U."/>
            <person name="Muensterkoetter M."/>
            <person name="Nagy L.G."/>
        </authorList>
    </citation>
    <scope>NUCLEOTIDE SEQUENCE [LARGE SCALE GENOMIC DNA]</scope>
    <source>
        <strain evidence="8">28-4</strain>
    </source>
</reference>
<keyword evidence="8" id="KW-1185">Reference proteome</keyword>
<evidence type="ECO:0000256" key="2">
    <source>
        <dbReference type="ARBA" id="ARBA00022692"/>
    </source>
</evidence>
<keyword evidence="4 5" id="KW-0472">Membrane</keyword>
<protein>
    <recommendedName>
        <fullName evidence="6">TMEM205-like domain-containing protein</fullName>
    </recommendedName>
</protein>
<dbReference type="STRING" id="1076256.A0A2H3C229"/>
<sequence length="192" mass="21028">MADVEILTFQSLLKLASPSGLYLVGYAWLFGMSIWVTFFGGVIAFKALPRQQFGALQHKTFPIYFVISILLSSGLLGSWTYSHPDVVTHFTRPLVVDVAQAYTLASISLAQGFNYFVVGPLTSKTMFQRHKLEKEEGKAYNEPGVSEDMKALNKRFGYLHGISSLANLYAVIALGFHGLWIGAAGTGIKAAL</sequence>
<evidence type="ECO:0000313" key="8">
    <source>
        <dbReference type="Proteomes" id="UP000218334"/>
    </source>
</evidence>
<proteinExistence type="predicted"/>
<dbReference type="InterPro" id="IPR053009">
    <property type="entry name" value="Xanthocillin_Biosynth-Assoc"/>
</dbReference>
<comment type="subcellular location">
    <subcellularLocation>
        <location evidence="1">Membrane</location>
    </subcellularLocation>
</comment>
<evidence type="ECO:0000313" key="7">
    <source>
        <dbReference type="EMBL" id="PBK77125.1"/>
    </source>
</evidence>
<evidence type="ECO:0000256" key="3">
    <source>
        <dbReference type="ARBA" id="ARBA00022989"/>
    </source>
</evidence>
<evidence type="ECO:0000256" key="4">
    <source>
        <dbReference type="ARBA" id="ARBA00023136"/>
    </source>
</evidence>
<dbReference type="AlphaFoldDB" id="A0A2H3C229"/>
<evidence type="ECO:0000256" key="5">
    <source>
        <dbReference type="SAM" id="Phobius"/>
    </source>
</evidence>
<keyword evidence="2 5" id="KW-0812">Transmembrane</keyword>
<feature type="transmembrane region" description="Helical" evidence="5">
    <location>
        <begin position="20"/>
        <end position="49"/>
    </location>
</feature>
<dbReference type="PANTHER" id="PTHR23241:SF102">
    <property type="entry name" value="LD23009P"/>
    <property type="match status" value="1"/>
</dbReference>
<dbReference type="GO" id="GO:0016020">
    <property type="term" value="C:membrane"/>
    <property type="evidence" value="ECO:0007669"/>
    <property type="project" value="UniProtKB-SubCell"/>
</dbReference>
<dbReference type="InterPro" id="IPR025423">
    <property type="entry name" value="TMEM205-like"/>
</dbReference>